<proteinExistence type="predicted"/>
<comment type="caution">
    <text evidence="4">The sequence shown here is derived from an EMBL/GenBank/DDBJ whole genome shotgun (WGS) entry which is preliminary data.</text>
</comment>
<evidence type="ECO:0000313" key="5">
    <source>
        <dbReference type="Proteomes" id="UP000816034"/>
    </source>
</evidence>
<feature type="signal peptide" evidence="1">
    <location>
        <begin position="1"/>
        <end position="27"/>
    </location>
</feature>
<dbReference type="InterPro" id="IPR001846">
    <property type="entry name" value="VWF_type-D"/>
</dbReference>
<feature type="domain" description="VWFD" evidence="2">
    <location>
        <begin position="46"/>
        <end position="164"/>
    </location>
</feature>
<keyword evidence="5" id="KW-1185">Reference proteome</keyword>
<keyword evidence="1" id="KW-0732">Signal</keyword>
<dbReference type="EMBL" id="PYSW02000045">
    <property type="protein sequence ID" value="KAG2374405.1"/>
    <property type="molecule type" value="Genomic_DNA"/>
</dbReference>
<evidence type="ECO:0000259" key="2">
    <source>
        <dbReference type="Pfam" id="PF00094"/>
    </source>
</evidence>
<dbReference type="AlphaFoldDB" id="A0AA88GSN2"/>
<accession>A0AA88GSN2</accession>
<reference evidence="4 5" key="1">
    <citation type="journal article" date="2018" name="BMC Genomics">
        <title>The genome of Naegleria lovaniensis, the basis for a comparative approach to unravel pathogenicity factors of the human pathogenic amoeba N. fowleri.</title>
        <authorList>
            <person name="Liechti N."/>
            <person name="Schurch N."/>
            <person name="Bruggmann R."/>
            <person name="Wittwer M."/>
        </authorList>
    </citation>
    <scope>NUCLEOTIDE SEQUENCE [LARGE SCALE GENOMIC DNA]</scope>
    <source>
        <strain evidence="4 5">ATCC 30569</strain>
    </source>
</reference>
<reference evidence="4" key="2">
    <citation type="submission" date="2020-04" db="EMBL/GenBank/DDBJ databases">
        <authorList>
            <person name="Liechti N."/>
            <person name="Schuerch N."/>
            <person name="Bruggmann R."/>
            <person name="Wittwer M."/>
        </authorList>
    </citation>
    <scope>NUCLEOTIDE SEQUENCE</scope>
    <source>
        <strain evidence="4">ATCC 30569</strain>
    </source>
</reference>
<feature type="non-terminal residue" evidence="4">
    <location>
        <position position="1"/>
    </location>
</feature>
<dbReference type="RefSeq" id="XP_044549402.1">
    <property type="nucleotide sequence ID" value="XM_044693650.1"/>
</dbReference>
<feature type="chain" id="PRO_5041589789" description="VWFD domain-containing protein" evidence="1">
    <location>
        <begin position="28"/>
        <end position="298"/>
    </location>
</feature>
<evidence type="ECO:0000256" key="1">
    <source>
        <dbReference type="SAM" id="SignalP"/>
    </source>
</evidence>
<dbReference type="Proteomes" id="UP000816034">
    <property type="component" value="Unassembled WGS sequence"/>
</dbReference>
<gene>
    <name evidence="4" type="ORF">C9374_004053</name>
    <name evidence="3" type="ORF">C9374_010689</name>
</gene>
<name>A0AA88GSN2_NAELO</name>
<dbReference type="EMBL" id="PYSW02000019">
    <property type="protein sequence ID" value="KAG2385409.1"/>
    <property type="molecule type" value="Genomic_DNA"/>
</dbReference>
<sequence length="298" mass="33342">MMSTSKLLVGLLLVATCVILAVLPTEARKFRAARSVKAVNSVLQRCQSVGDPHYVSFTGRRYDFYGVGDYVLAETADKSFIAHARTGKWKKVSVNTAFAVKINQKDTFEYDTKTNSFYLNGKQTKVSVGQTVQLSGSATAKRVSANSLIVSAKNGAHLTATWHRNPAFRSRYGSFGHISLILDAPRSLKFSSGLCISREYLSRTARGVLHNHVHRRVERRVKPKKPTKKQLKRARKACRKAGLKKKKNPNAFHACVADQILAGKKLGKDFAKTIVKVEKLEKKKSKKWKKQARKIIKK</sequence>
<evidence type="ECO:0000313" key="3">
    <source>
        <dbReference type="EMBL" id="KAG2374405.1"/>
    </source>
</evidence>
<evidence type="ECO:0000313" key="4">
    <source>
        <dbReference type="EMBL" id="KAG2385409.1"/>
    </source>
</evidence>
<dbReference type="Pfam" id="PF00094">
    <property type="entry name" value="VWD"/>
    <property type="match status" value="1"/>
</dbReference>
<organism evidence="4 5">
    <name type="scientific">Naegleria lovaniensis</name>
    <name type="common">Amoeba</name>
    <dbReference type="NCBI Taxonomy" id="51637"/>
    <lineage>
        <taxon>Eukaryota</taxon>
        <taxon>Discoba</taxon>
        <taxon>Heterolobosea</taxon>
        <taxon>Tetramitia</taxon>
        <taxon>Eutetramitia</taxon>
        <taxon>Vahlkampfiidae</taxon>
        <taxon>Naegleria</taxon>
    </lineage>
</organism>
<dbReference type="GeneID" id="68096508"/>
<protein>
    <recommendedName>
        <fullName evidence="2">VWFD domain-containing protein</fullName>
    </recommendedName>
</protein>